<organism evidence="1 2">
    <name type="scientific">Rhizobium mongolense</name>
    <dbReference type="NCBI Taxonomy" id="57676"/>
    <lineage>
        <taxon>Bacteria</taxon>
        <taxon>Pseudomonadati</taxon>
        <taxon>Pseudomonadota</taxon>
        <taxon>Alphaproteobacteria</taxon>
        <taxon>Hyphomicrobiales</taxon>
        <taxon>Rhizobiaceae</taxon>
        <taxon>Rhizobium/Agrobacterium group</taxon>
        <taxon>Rhizobium</taxon>
    </lineage>
</organism>
<gene>
    <name evidence="1" type="ORF">GGE12_004121</name>
</gene>
<accession>A0A7W6RPL2</accession>
<name>A0A7W6RPL2_9HYPH</name>
<evidence type="ECO:0000313" key="1">
    <source>
        <dbReference type="EMBL" id="MBB4276324.1"/>
    </source>
</evidence>
<proteinExistence type="predicted"/>
<dbReference type="AlphaFoldDB" id="A0A7W6RPL2"/>
<comment type="caution">
    <text evidence="1">The sequence shown here is derived from an EMBL/GenBank/DDBJ whole genome shotgun (WGS) entry which is preliminary data.</text>
</comment>
<protein>
    <submittedName>
        <fullName evidence="1">Uncharacterized protein</fullName>
    </submittedName>
</protein>
<reference evidence="1 2" key="1">
    <citation type="submission" date="2020-08" db="EMBL/GenBank/DDBJ databases">
        <title>Genomic Encyclopedia of Type Strains, Phase IV (KMG-V): Genome sequencing to study the core and pangenomes of soil and plant-associated prokaryotes.</title>
        <authorList>
            <person name="Whitman W."/>
        </authorList>
    </citation>
    <scope>NUCLEOTIDE SEQUENCE [LARGE SCALE GENOMIC DNA]</scope>
    <source>
        <strain evidence="1 2">SEMIA 402</strain>
    </source>
</reference>
<sequence>MFYFRARDEGHYPVRICTFRNELRFLGAFQPRLTAARLLAMPPSSSSAFLAPSHGRQPSSRFNHALCRAKPALTPTASMRRPILSFLPFPPLPSRPCTHTIEHAIVALNESIGAYPWLEICTYAILMMT</sequence>
<dbReference type="EMBL" id="JACIGM010000008">
    <property type="protein sequence ID" value="MBB4276324.1"/>
    <property type="molecule type" value="Genomic_DNA"/>
</dbReference>
<evidence type="ECO:0000313" key="2">
    <source>
        <dbReference type="Proteomes" id="UP000533641"/>
    </source>
</evidence>
<dbReference type="Proteomes" id="UP000533641">
    <property type="component" value="Unassembled WGS sequence"/>
</dbReference>